<evidence type="ECO:0000313" key="2">
    <source>
        <dbReference type="EMBL" id="MTH57590.1"/>
    </source>
</evidence>
<proteinExistence type="predicted"/>
<organism evidence="2 3">
    <name type="scientific">Paracoccus litorisediminis</name>
    <dbReference type="NCBI Taxonomy" id="2006130"/>
    <lineage>
        <taxon>Bacteria</taxon>
        <taxon>Pseudomonadati</taxon>
        <taxon>Pseudomonadota</taxon>
        <taxon>Alphaproteobacteria</taxon>
        <taxon>Rhodobacterales</taxon>
        <taxon>Paracoccaceae</taxon>
        <taxon>Paracoccus</taxon>
    </lineage>
</organism>
<dbReference type="GO" id="GO:0006515">
    <property type="term" value="P:protein quality control for misfolded or incompletely synthesized proteins"/>
    <property type="evidence" value="ECO:0007669"/>
    <property type="project" value="TreeGrafter"/>
</dbReference>
<gene>
    <name evidence="2" type="ORF">GL300_00015</name>
</gene>
<dbReference type="Gene3D" id="3.40.50.300">
    <property type="entry name" value="P-loop containing nucleotide triphosphate hydrolases"/>
    <property type="match status" value="1"/>
</dbReference>
<protein>
    <submittedName>
        <fullName evidence="2">AAA family ATPase</fullName>
    </submittedName>
</protein>
<dbReference type="InterPro" id="IPR003959">
    <property type="entry name" value="ATPase_AAA_core"/>
</dbReference>
<dbReference type="SUPFAM" id="SSF52540">
    <property type="entry name" value="P-loop containing nucleoside triphosphate hydrolases"/>
    <property type="match status" value="1"/>
</dbReference>
<dbReference type="EMBL" id="WMIG01000001">
    <property type="protein sequence ID" value="MTH57590.1"/>
    <property type="molecule type" value="Genomic_DNA"/>
</dbReference>
<dbReference type="SMART" id="SM00382">
    <property type="entry name" value="AAA"/>
    <property type="match status" value="1"/>
</dbReference>
<dbReference type="GO" id="GO:0016887">
    <property type="term" value="F:ATP hydrolysis activity"/>
    <property type="evidence" value="ECO:0007669"/>
    <property type="project" value="InterPro"/>
</dbReference>
<dbReference type="Proteomes" id="UP000449846">
    <property type="component" value="Unassembled WGS sequence"/>
</dbReference>
<feature type="domain" description="AAA+ ATPase" evidence="1">
    <location>
        <begin position="145"/>
        <end position="297"/>
    </location>
</feature>
<sequence length="358" mass="40284">MTRIPFIEARFFDPDETQHVIEDRLVARLRRLRVADISAPIPESDVNDKHAPCRPLALSDRERRKISRRVKRLLELREAASGLSHLRSDDRERLEVLREGARLIQLHSEQLAAALHAEMPWMAPATEIVWQEMRRSVREGRPGLRLPPLLPDGPPGIGKSHFARRLGEVLSTATCVIEATGENGSFGVVGSQRGWGSAHPGRLIATILESRIANPVMVVDEIDKAGPVTSNKGLAFGLPEGLLPLLELLTARRWSCPYYQVRFDMSRVFWVLTSNDYRLPPAPFLSRCPPVKLRNLLQAELAGFVRREGVRRRLSEPAIEAIAEVLAQPLQRRHHPSLRTAIRMLQDAADLENAPLLH</sequence>
<dbReference type="GO" id="GO:0004176">
    <property type="term" value="F:ATP-dependent peptidase activity"/>
    <property type="evidence" value="ECO:0007669"/>
    <property type="project" value="InterPro"/>
</dbReference>
<evidence type="ECO:0000313" key="3">
    <source>
        <dbReference type="Proteomes" id="UP000449846"/>
    </source>
</evidence>
<dbReference type="InterPro" id="IPR027417">
    <property type="entry name" value="P-loop_NTPase"/>
</dbReference>
<evidence type="ECO:0000259" key="1">
    <source>
        <dbReference type="SMART" id="SM00382"/>
    </source>
</evidence>
<name>A0A844HEB5_9RHOB</name>
<comment type="caution">
    <text evidence="2">The sequence shown here is derived from an EMBL/GenBank/DDBJ whole genome shotgun (WGS) entry which is preliminary data.</text>
</comment>
<dbReference type="GO" id="GO:0005524">
    <property type="term" value="F:ATP binding"/>
    <property type="evidence" value="ECO:0007669"/>
    <property type="project" value="InterPro"/>
</dbReference>
<dbReference type="Pfam" id="PF00004">
    <property type="entry name" value="AAA"/>
    <property type="match status" value="1"/>
</dbReference>
<dbReference type="InterPro" id="IPR027065">
    <property type="entry name" value="Lon_Prtase"/>
</dbReference>
<keyword evidence="3" id="KW-1185">Reference proteome</keyword>
<dbReference type="InterPro" id="IPR003593">
    <property type="entry name" value="AAA+_ATPase"/>
</dbReference>
<dbReference type="AlphaFoldDB" id="A0A844HEB5"/>
<dbReference type="PANTHER" id="PTHR43718">
    <property type="entry name" value="LON PROTEASE"/>
    <property type="match status" value="1"/>
</dbReference>
<accession>A0A844HEB5</accession>
<dbReference type="OrthoDB" id="5297432at2"/>
<dbReference type="GO" id="GO:0004252">
    <property type="term" value="F:serine-type endopeptidase activity"/>
    <property type="evidence" value="ECO:0007669"/>
    <property type="project" value="InterPro"/>
</dbReference>
<reference evidence="2 3" key="1">
    <citation type="submission" date="2019-11" db="EMBL/GenBank/DDBJ databases">
        <authorList>
            <person name="Dong K."/>
        </authorList>
    </citation>
    <scope>NUCLEOTIDE SEQUENCE [LARGE SCALE GENOMIC DNA]</scope>
    <source>
        <strain evidence="2 3">NBRC 112902</strain>
    </source>
</reference>
<dbReference type="RefSeq" id="WP_155037545.1">
    <property type="nucleotide sequence ID" value="NZ_JBHGCD010000037.1"/>
</dbReference>
<dbReference type="PANTHER" id="PTHR43718:SF2">
    <property type="entry name" value="LON PROTEASE HOMOLOG, MITOCHONDRIAL"/>
    <property type="match status" value="1"/>
</dbReference>